<comment type="PTM">
    <text evidence="5">The conversion to 3-oxoalanine (also known as C-formylglycine, FGly), of a serine or cysteine residue in prokaryotes and of a cysteine residue in eukaryotes, is critical for catalytic activity.</text>
</comment>
<keyword evidence="9" id="KW-1185">Reference proteome</keyword>
<name>R4YVY6_9ACTN</name>
<dbReference type="eggNOG" id="COG3119">
    <property type="taxonomic scope" value="Bacteria"/>
</dbReference>
<dbReference type="CDD" id="cd16147">
    <property type="entry name" value="G6S"/>
    <property type="match status" value="1"/>
</dbReference>
<dbReference type="PROSITE" id="PS00149">
    <property type="entry name" value="SULFATASE_2"/>
    <property type="match status" value="1"/>
</dbReference>
<protein>
    <submittedName>
        <fullName evidence="8">Putative Sulfatase</fullName>
    </submittedName>
</protein>
<accession>R4YVY6</accession>
<reference evidence="8 9" key="1">
    <citation type="journal article" date="2013" name="ISME J.">
        <title>Metabolic model for the filamentous 'Candidatus Microthrix parvicella' based on genomic and metagenomic analyses.</title>
        <authorList>
            <person name="Jon McIlroy S."/>
            <person name="Kristiansen R."/>
            <person name="Albertsen M."/>
            <person name="Michael Karst S."/>
            <person name="Rossetti S."/>
            <person name="Lund Nielsen J."/>
            <person name="Tandoi V."/>
            <person name="James Seviour R."/>
            <person name="Nielsen P.H."/>
        </authorList>
    </citation>
    <scope>NUCLEOTIDE SEQUENCE [LARGE SCALE GENOMIC DNA]</scope>
    <source>
        <strain evidence="8 9">RN1</strain>
    </source>
</reference>
<feature type="region of interest" description="Disordered" evidence="6">
    <location>
        <begin position="52"/>
        <end position="102"/>
    </location>
</feature>
<evidence type="ECO:0000256" key="5">
    <source>
        <dbReference type="PIRSR" id="PIRSR036666-50"/>
    </source>
</evidence>
<proteinExistence type="inferred from homology"/>
<evidence type="ECO:0000313" key="9">
    <source>
        <dbReference type="Proteomes" id="UP000018291"/>
    </source>
</evidence>
<sequence>MSNLNMEAPTGKPNRGSDLRMRASGVVALLGLAMSLVVACGSDSGVPVITPGPPGAAARADVEAAPTTRGGGSSGASGGDSVAPTSTTKAPPLPEGVTATPKVDHPNVLMVMTDDQTVESMRVLQRINARIGGEGTTFTNSVTSYPLCCPSRATYYSGQYAHNHGVLWNALPTGGFTRFTEWETAFPAGLQEAGYHTAHVGKYLNGYGVKNPTEIPAGWDDFRALIDPSTGRYFGFSINDNGVIDTYDEDDKTKYQTDVLTDLALEEIDAGQKSGDPWFVNVSYLAPHAKFGYTLKKYRADPSIVRDDIEQANTAFDITSPTPAPRHEGKFKGEKLPEKANFGVAAPGQVVPQWRPEIEPARTADITRNYQAELESLLSVDEGVGKLLDRLDQLGVSDNTLVVFTSDNGYFHGEHREYQGKYYPWEESLAVPLLMRGPGVAKGAKVDSVVANIDLGPTFLDVAGAQQLREMDGRSLAPLMANPAEKWDRPILLEGFQPPAPFRPQYQGIRTNNYSYIEYTGGGLQGAELYDLRSDPEQLVNLVLDPEKQPLVTGMSRLVTDLRQCAGAVCDDTEVPAEATT</sequence>
<comment type="caution">
    <text evidence="8">The sequence shown here is derived from an EMBL/GenBank/DDBJ whole genome shotgun (WGS) entry which is preliminary data.</text>
</comment>
<evidence type="ECO:0000256" key="1">
    <source>
        <dbReference type="ARBA" id="ARBA00008779"/>
    </source>
</evidence>
<evidence type="ECO:0000256" key="3">
    <source>
        <dbReference type="ARBA" id="ARBA00022801"/>
    </source>
</evidence>
<dbReference type="GO" id="GO:0008449">
    <property type="term" value="F:N-acetylglucosamine-6-sulfatase activity"/>
    <property type="evidence" value="ECO:0007669"/>
    <property type="project" value="InterPro"/>
</dbReference>
<dbReference type="GO" id="GO:0030203">
    <property type="term" value="P:glycosaminoglycan metabolic process"/>
    <property type="evidence" value="ECO:0007669"/>
    <property type="project" value="InterPro"/>
</dbReference>
<dbReference type="InterPro" id="IPR024607">
    <property type="entry name" value="Sulfatase_CS"/>
</dbReference>
<dbReference type="Gene3D" id="3.40.720.10">
    <property type="entry name" value="Alkaline Phosphatase, subunit A"/>
    <property type="match status" value="1"/>
</dbReference>
<dbReference type="AlphaFoldDB" id="R4YVY6"/>
<evidence type="ECO:0000256" key="4">
    <source>
        <dbReference type="ARBA" id="ARBA00023180"/>
    </source>
</evidence>
<dbReference type="InterPro" id="IPR000917">
    <property type="entry name" value="Sulfatase_N"/>
</dbReference>
<dbReference type="EMBL" id="CANL01000001">
    <property type="protein sequence ID" value="CCM62003.1"/>
    <property type="molecule type" value="Genomic_DNA"/>
</dbReference>
<dbReference type="Proteomes" id="UP000018291">
    <property type="component" value="Unassembled WGS sequence"/>
</dbReference>
<feature type="compositionally biased region" description="Gly residues" evidence="6">
    <location>
        <begin position="69"/>
        <end position="78"/>
    </location>
</feature>
<dbReference type="PANTHER" id="PTHR43108:SF8">
    <property type="entry name" value="SD21168P"/>
    <property type="match status" value="1"/>
</dbReference>
<evidence type="ECO:0000259" key="7">
    <source>
        <dbReference type="Pfam" id="PF00884"/>
    </source>
</evidence>
<dbReference type="Pfam" id="PF00884">
    <property type="entry name" value="Sulfatase"/>
    <property type="match status" value="1"/>
</dbReference>
<keyword evidence="4" id="KW-0325">Glycoprotein</keyword>
<evidence type="ECO:0000256" key="2">
    <source>
        <dbReference type="ARBA" id="ARBA00022729"/>
    </source>
</evidence>
<feature type="modified residue" description="3-oxoalanine (Cys)" evidence="5">
    <location>
        <position position="148"/>
    </location>
</feature>
<keyword evidence="3" id="KW-0378">Hydrolase</keyword>
<dbReference type="PIRSF" id="PIRSF036666">
    <property type="entry name" value="G6S"/>
    <property type="match status" value="1"/>
</dbReference>
<gene>
    <name evidence="8" type="ORF">BN381_10234</name>
</gene>
<dbReference type="HOGENOM" id="CLU_006332_4_1_11"/>
<keyword evidence="2" id="KW-0732">Signal</keyword>
<dbReference type="InterPro" id="IPR017850">
    <property type="entry name" value="Alkaline_phosphatase_core_sf"/>
</dbReference>
<evidence type="ECO:0000313" key="8">
    <source>
        <dbReference type="EMBL" id="CCM62003.1"/>
    </source>
</evidence>
<comment type="similarity">
    <text evidence="1">Belongs to the sulfatase family.</text>
</comment>
<dbReference type="InterPro" id="IPR012251">
    <property type="entry name" value="GlcNAc_6-SO4ase"/>
</dbReference>
<dbReference type="OrthoDB" id="9777306at2"/>
<feature type="domain" description="Sulfatase N-terminal" evidence="7">
    <location>
        <begin position="106"/>
        <end position="465"/>
    </location>
</feature>
<dbReference type="SUPFAM" id="SSF53649">
    <property type="entry name" value="Alkaline phosphatase-like"/>
    <property type="match status" value="1"/>
</dbReference>
<dbReference type="STRING" id="1229780.BN381_10234"/>
<dbReference type="PANTHER" id="PTHR43108">
    <property type="entry name" value="N-ACETYLGLUCOSAMINE-6-SULFATASE FAMILY MEMBER"/>
    <property type="match status" value="1"/>
</dbReference>
<evidence type="ECO:0000256" key="6">
    <source>
        <dbReference type="SAM" id="MobiDB-lite"/>
    </source>
</evidence>
<organism evidence="8 9">
    <name type="scientific">Candidatus Neomicrothrix parvicella RN1</name>
    <dbReference type="NCBI Taxonomy" id="1229780"/>
    <lineage>
        <taxon>Bacteria</taxon>
        <taxon>Bacillati</taxon>
        <taxon>Actinomycetota</taxon>
        <taxon>Acidimicrobiia</taxon>
        <taxon>Acidimicrobiales</taxon>
        <taxon>Microthrixaceae</taxon>
        <taxon>Candidatus Neomicrothrix</taxon>
    </lineage>
</organism>